<dbReference type="Gramene" id="TVU00852">
    <property type="protein sequence ID" value="TVU00852"/>
    <property type="gene ID" value="EJB05_53700"/>
</dbReference>
<protein>
    <recommendedName>
        <fullName evidence="10">Protein kinase domain-containing protein</fullName>
    </recommendedName>
</protein>
<organism evidence="11 12">
    <name type="scientific">Eragrostis curvula</name>
    <name type="common">weeping love grass</name>
    <dbReference type="NCBI Taxonomy" id="38414"/>
    <lineage>
        <taxon>Eukaryota</taxon>
        <taxon>Viridiplantae</taxon>
        <taxon>Streptophyta</taxon>
        <taxon>Embryophyta</taxon>
        <taxon>Tracheophyta</taxon>
        <taxon>Spermatophyta</taxon>
        <taxon>Magnoliopsida</taxon>
        <taxon>Liliopsida</taxon>
        <taxon>Poales</taxon>
        <taxon>Poaceae</taxon>
        <taxon>PACMAD clade</taxon>
        <taxon>Chloridoideae</taxon>
        <taxon>Eragrostideae</taxon>
        <taxon>Eragrostidinae</taxon>
        <taxon>Eragrostis</taxon>
    </lineage>
</organism>
<dbReference type="SUPFAM" id="SSF52058">
    <property type="entry name" value="L domain-like"/>
    <property type="match status" value="2"/>
</dbReference>
<evidence type="ECO:0000256" key="1">
    <source>
        <dbReference type="ARBA" id="ARBA00008171"/>
    </source>
</evidence>
<dbReference type="Pfam" id="PF25019">
    <property type="entry name" value="LRR_R13L1-DRL21"/>
    <property type="match status" value="1"/>
</dbReference>
<dbReference type="PANTHER" id="PTHR36766">
    <property type="entry name" value="PLANT BROAD-SPECTRUM MILDEW RESISTANCE PROTEIN RPW8"/>
    <property type="match status" value="1"/>
</dbReference>
<dbReference type="GO" id="GO:0051707">
    <property type="term" value="P:response to other organism"/>
    <property type="evidence" value="ECO:0007669"/>
    <property type="project" value="UniProtKB-ARBA"/>
</dbReference>
<keyword evidence="3" id="KW-0433">Leucine-rich repeat</keyword>
<keyword evidence="5" id="KW-0547">Nucleotide-binding</keyword>
<evidence type="ECO:0000256" key="7">
    <source>
        <dbReference type="ARBA" id="ARBA00022840"/>
    </source>
</evidence>
<feature type="region of interest" description="Disordered" evidence="9">
    <location>
        <begin position="1314"/>
        <end position="1394"/>
    </location>
</feature>
<dbReference type="InterPro" id="IPR027417">
    <property type="entry name" value="P-loop_NTPase"/>
</dbReference>
<comment type="similarity">
    <text evidence="1">Belongs to the protein kinase superfamily. TKL Ser/Thr protein kinase family. ROCO subfamily.</text>
</comment>
<evidence type="ECO:0000256" key="5">
    <source>
        <dbReference type="ARBA" id="ARBA00022741"/>
    </source>
</evidence>
<dbReference type="InterPro" id="IPR042197">
    <property type="entry name" value="Apaf_helical"/>
</dbReference>
<dbReference type="EMBL" id="RWGY01000536">
    <property type="protein sequence ID" value="TVU00852.1"/>
    <property type="molecule type" value="Genomic_DNA"/>
</dbReference>
<dbReference type="InterPro" id="IPR000719">
    <property type="entry name" value="Prot_kinase_dom"/>
</dbReference>
<dbReference type="PRINTS" id="PR00364">
    <property type="entry name" value="DISEASERSIST"/>
</dbReference>
<gene>
    <name evidence="11" type="ORF">EJB05_53700</name>
</gene>
<name>A0A5J9SPA7_9POAL</name>
<dbReference type="Pfam" id="PF23559">
    <property type="entry name" value="WHD_DRP"/>
    <property type="match status" value="1"/>
</dbReference>
<dbReference type="SMART" id="SM00369">
    <property type="entry name" value="LRR_TYP"/>
    <property type="match status" value="4"/>
</dbReference>
<feature type="non-terminal residue" evidence="11">
    <location>
        <position position="1"/>
    </location>
</feature>
<sequence length="1788" mass="201983">MWLENGVKVIGSLTLTFETQEARTPLSPIPLSLPFSTTEFAMPHAHSAAVVDRLLRRLASDARRLDLPANADEDVAHVGGTLARLQDVLVSLETKYFKMPAQVQEWIGNIKQIAYDMEDLLDEFEDPNSMTSQNSGWAAKETPFCCSCPCLLHSTGINRLKAIKRRLGVSAKDSVIFSLMQHPCPDLEQFDNGTFDGATIVGRDNDKAMLKDMFLQTNAEKLSVIPIVGLVGLGKTSLARLIFYDQGEGWKFDIRIWIYLNRKLDLREIASDIISQCSQAEENFSVYRNCEMPENLQLLKNRLRDVLLEKRCLIVLDGLSSTDKMEMEELKEMLAGTNGSTKVLVTTSNEITAELVHTAGPYKLNPLSEDDCWEIFSQKAFWNVDTTDAHLKEIGRQIVKRCEGIPLLAHSLGSLVQSQVKNVWLAARDEELWKLERRHITRMEMFSPFYQIYYALPSAVKLCFLYLSIFPKGSVIDKEKLIRQWIALDMIGSKYHSLPSYVHGEICIQDLLSTYLLQVLRKPSVEGIDNRIAPTVLYMHNFAHEFASHVACDDAIIFNGSEIQTGIAKRQTFQYALLTYYRGQLALPHSLLTRTRALHLRNMEATVFDNESFEFLKHLRVLNLSGCCIGELPVSVAHLKHLRYLDVSGLQIQILPYQMSRLTNLETLDLSKTSLRELPSFIDNFPKLKYLNMEGCENLQTLPSALGHLQRLEHLSLSSCNNICELPDSMCNINDLRFLDLSRCTELQLLPPLFGNLMNLEDLSLSSCFSLKKLPESFGNLYFLRYLNLSSCYKLQHLPESLTNLEKLEVLILRRCCRLRSLPPSLASIKYLQVLDLAGCEALHVSTEILTTNLEYLNLQECIEVQNQPYCFENFNKLKFLNLSHCLPTTDCLNSVGYLFNLEYLDLSENFLDIPMSFTRLQKLHTLDLSGCPPMHLSSRVHKTLLDIICKMTALRFVLTKDPVLMASLPRHVRCSVGIDERCHVTSDELDITDMTGGSRGLNIAENLNLQNRLDLRFLKLEWIHSSRSDIDELIDDVNEDEVLERLRPNQSLEHFKLVEYAGCTFPTWMTNTMITSLPYLASLWLFHLENCTNLPPLGQLRNLRYLHINDMPNLRYLDMGLSGSAEPFRKLTHLKLEMLNLKELHILLPANNENQQFMFPVLEELSVLSCSELIFKPSLPKCAKYEIKESNMILSCGQPLGPLSSPSPQKIVISGCRIPSAWLYWLKSLQTLEKVVIDGEPLTSVKLPDVRGVQESSSSLTSKKDQSSYGINISHELTTQDDTPKNTGIEGSTIGTLEKVVIDGEPLTSFKLPEVRGVQESSSSLTPNKDQSSYGINISHGLTSQGGTPKNTGNESSTIGKPLSSFNTTSGHSVDPASSSKMSTPFKEIPSSSSTLYKPKMSAEIPRVGPLNLSLKQIQKATRNFSPLFKLGEGEIWTVYKAVLPENQIVIIRRAKKGHVQEAKLLMKGNLLTEINHCCLVRFLGFVDKGNECIRITEYVPNGTLRQHLYGQHKRILDFNQRIVIALDVAIALAYLHLSCGEELICYNLKTSNILLTESYRAKLCCSGLSGSGHVVPLGGTVGYIDPEYFRTSELTAKSDIYSFGIVLLEILSSHGPQDWNLLMNHQNSSVVQWALEKFYDDLVNEILDYRLEDRVDGKVLRDWLSLALSCVASSGDDRPSIEVVGERLWKIWKDHRLCIGAQFEYEGSWAEFVEKEGFLSHHKSTVKRKLDIGMPMGRRSFTTMDDGWSGYIRQIEMTQEAYIAHEAKSYLGSRSGSFDDITVLPR</sequence>
<evidence type="ECO:0000256" key="8">
    <source>
        <dbReference type="ARBA" id="ARBA00023054"/>
    </source>
</evidence>
<dbReference type="Gene3D" id="1.10.510.10">
    <property type="entry name" value="Transferase(Phosphotransferase) domain 1"/>
    <property type="match status" value="1"/>
</dbReference>
<comment type="similarity">
    <text evidence="2">Belongs to the disease resistance NB-LRR family.</text>
</comment>
<dbReference type="Gene3D" id="1.10.10.10">
    <property type="entry name" value="Winged helix-like DNA-binding domain superfamily/Winged helix DNA-binding domain"/>
    <property type="match status" value="1"/>
</dbReference>
<dbReference type="InterPro" id="IPR003591">
    <property type="entry name" value="Leu-rich_rpt_typical-subtyp"/>
</dbReference>
<evidence type="ECO:0000256" key="2">
    <source>
        <dbReference type="ARBA" id="ARBA00008894"/>
    </source>
</evidence>
<dbReference type="InterPro" id="IPR032675">
    <property type="entry name" value="LRR_dom_sf"/>
</dbReference>
<dbReference type="Pfam" id="PF18052">
    <property type="entry name" value="Rx_N"/>
    <property type="match status" value="1"/>
</dbReference>
<keyword evidence="7" id="KW-0067">ATP-binding</keyword>
<dbReference type="Gene3D" id="3.30.200.20">
    <property type="entry name" value="Phosphorylase Kinase, domain 1"/>
    <property type="match status" value="1"/>
</dbReference>
<dbReference type="GO" id="GO:0005524">
    <property type="term" value="F:ATP binding"/>
    <property type="evidence" value="ECO:0007669"/>
    <property type="project" value="UniProtKB-KW"/>
</dbReference>
<evidence type="ECO:0000256" key="9">
    <source>
        <dbReference type="SAM" id="MobiDB-lite"/>
    </source>
</evidence>
<dbReference type="InterPro" id="IPR041118">
    <property type="entry name" value="Rx_N"/>
</dbReference>
<evidence type="ECO:0000259" key="10">
    <source>
        <dbReference type="PROSITE" id="PS50011"/>
    </source>
</evidence>
<dbReference type="Gene3D" id="1.20.5.4130">
    <property type="match status" value="1"/>
</dbReference>
<dbReference type="PROSITE" id="PS50011">
    <property type="entry name" value="PROTEIN_KINASE_DOM"/>
    <property type="match status" value="1"/>
</dbReference>
<evidence type="ECO:0000256" key="6">
    <source>
        <dbReference type="ARBA" id="ARBA00022821"/>
    </source>
</evidence>
<dbReference type="PANTHER" id="PTHR36766:SF62">
    <property type="entry name" value="AAA+ ATPASE DOMAIN-CONTAINING PROTEIN"/>
    <property type="match status" value="1"/>
</dbReference>
<dbReference type="SUPFAM" id="SSF52540">
    <property type="entry name" value="P-loop containing nucleoside triphosphate hydrolases"/>
    <property type="match status" value="1"/>
</dbReference>
<dbReference type="SUPFAM" id="SSF56112">
    <property type="entry name" value="Protein kinase-like (PK-like)"/>
    <property type="match status" value="1"/>
</dbReference>
<dbReference type="InterPro" id="IPR011009">
    <property type="entry name" value="Kinase-like_dom_sf"/>
</dbReference>
<dbReference type="InterPro" id="IPR055414">
    <property type="entry name" value="LRR_R13L4/SHOC2-like"/>
</dbReference>
<dbReference type="GO" id="GO:0006952">
    <property type="term" value="P:defense response"/>
    <property type="evidence" value="ECO:0007669"/>
    <property type="project" value="UniProtKB-KW"/>
</dbReference>
<dbReference type="InterPro" id="IPR056789">
    <property type="entry name" value="LRR_R13L1-DRL21"/>
</dbReference>
<proteinExistence type="inferred from homology"/>
<keyword evidence="8" id="KW-0175">Coiled coil</keyword>
<dbReference type="GO" id="GO:0043531">
    <property type="term" value="F:ADP binding"/>
    <property type="evidence" value="ECO:0007669"/>
    <property type="project" value="InterPro"/>
</dbReference>
<dbReference type="GO" id="GO:0004674">
    <property type="term" value="F:protein serine/threonine kinase activity"/>
    <property type="evidence" value="ECO:0007669"/>
    <property type="project" value="UniProtKB-EC"/>
</dbReference>
<keyword evidence="6" id="KW-0611">Plant defense</keyword>
<comment type="caution">
    <text evidence="11">The sequence shown here is derived from an EMBL/GenBank/DDBJ whole genome shotgun (WGS) entry which is preliminary data.</text>
</comment>
<dbReference type="InterPro" id="IPR001245">
    <property type="entry name" value="Ser-Thr/Tyr_kinase_cat_dom"/>
</dbReference>
<dbReference type="OrthoDB" id="691996at2759"/>
<dbReference type="Gene3D" id="1.10.8.430">
    <property type="entry name" value="Helical domain of apoptotic protease-activating factors"/>
    <property type="match status" value="1"/>
</dbReference>
<keyword evidence="12" id="KW-1185">Reference proteome</keyword>
<dbReference type="Pfam" id="PF07714">
    <property type="entry name" value="PK_Tyr_Ser-Thr"/>
    <property type="match status" value="1"/>
</dbReference>
<accession>A0A5J9SPA7</accession>
<dbReference type="InterPro" id="IPR058922">
    <property type="entry name" value="WHD_DRP"/>
</dbReference>
<evidence type="ECO:0000256" key="4">
    <source>
        <dbReference type="ARBA" id="ARBA00022737"/>
    </source>
</evidence>
<evidence type="ECO:0000256" key="3">
    <source>
        <dbReference type="ARBA" id="ARBA00022614"/>
    </source>
</evidence>
<evidence type="ECO:0000313" key="12">
    <source>
        <dbReference type="Proteomes" id="UP000324897"/>
    </source>
</evidence>
<dbReference type="Proteomes" id="UP000324897">
    <property type="component" value="Unassembled WGS sequence"/>
</dbReference>
<dbReference type="InterPro" id="IPR036388">
    <property type="entry name" value="WH-like_DNA-bd_sf"/>
</dbReference>
<evidence type="ECO:0000313" key="11">
    <source>
        <dbReference type="EMBL" id="TVU00852.1"/>
    </source>
</evidence>
<dbReference type="Gene3D" id="3.40.50.300">
    <property type="entry name" value="P-loop containing nucleotide triphosphate hydrolases"/>
    <property type="match status" value="1"/>
</dbReference>
<dbReference type="InterPro" id="IPR002182">
    <property type="entry name" value="NB-ARC"/>
</dbReference>
<dbReference type="Pfam" id="PF00931">
    <property type="entry name" value="NB-ARC"/>
    <property type="match status" value="1"/>
</dbReference>
<feature type="domain" description="Protein kinase" evidence="10">
    <location>
        <begin position="1426"/>
        <end position="1666"/>
    </location>
</feature>
<keyword evidence="4" id="KW-0677">Repeat</keyword>
<dbReference type="Pfam" id="PF23598">
    <property type="entry name" value="LRR_14"/>
    <property type="match status" value="1"/>
</dbReference>
<feature type="compositionally biased region" description="Polar residues" evidence="9">
    <location>
        <begin position="1320"/>
        <end position="1384"/>
    </location>
</feature>
<dbReference type="Gene3D" id="3.80.10.10">
    <property type="entry name" value="Ribonuclease Inhibitor"/>
    <property type="match status" value="3"/>
</dbReference>
<reference evidence="11 12" key="1">
    <citation type="journal article" date="2019" name="Sci. Rep.">
        <title>A high-quality genome of Eragrostis curvula grass provides insights into Poaceae evolution and supports new strategies to enhance forage quality.</title>
        <authorList>
            <person name="Carballo J."/>
            <person name="Santos B.A.C.M."/>
            <person name="Zappacosta D."/>
            <person name="Garbus I."/>
            <person name="Selva J.P."/>
            <person name="Gallo C.A."/>
            <person name="Diaz A."/>
            <person name="Albertini E."/>
            <person name="Caccamo M."/>
            <person name="Echenique V."/>
        </authorList>
    </citation>
    <scope>NUCLEOTIDE SEQUENCE [LARGE SCALE GENOMIC DNA]</scope>
    <source>
        <strain evidence="12">cv. Victoria</strain>
        <tissue evidence="11">Leaf</tissue>
    </source>
</reference>